<dbReference type="InterPro" id="IPR036249">
    <property type="entry name" value="Thioredoxin-like_sf"/>
</dbReference>
<sequence>MANFLNPNAGGQGRSGQARDMLRGMANPSSVGGGEPSGKSDMDRLNDAAMKITQNAAERNLRADMEAEAAEAAAAEEARRIASHREIEVEEEVAEGDDDEWDDDDEMQSLQEKRLAALKARFNAEKQHAAQGHGEYREIGEEDFLTEVCGSLNVVVHFSHPEFFRCRVVDKHLRLLAPKYRGTKFLHLNAEKAPFFVRKLALTVLPAVLVFKDGVKGEQLFGFEDLGGKDDFRTEARDSRDTAERQPRYSRDTAEIRPRDSRDTAEIGPRSGRDRAEIRARWDGERPEFRPRSAQGAAEVSRGRVGGRPSSGLGVPSVWRA</sequence>
<accession>A0A7S3TR61</accession>
<dbReference type="AlphaFoldDB" id="A0A7S3TR61"/>
<name>A0A7S3TR61_EMIHU</name>
<feature type="compositionally biased region" description="Low complexity" evidence="1">
    <location>
        <begin position="307"/>
        <end position="321"/>
    </location>
</feature>
<reference evidence="2" key="1">
    <citation type="submission" date="2021-01" db="EMBL/GenBank/DDBJ databases">
        <authorList>
            <person name="Corre E."/>
            <person name="Pelletier E."/>
            <person name="Niang G."/>
            <person name="Scheremetjew M."/>
            <person name="Finn R."/>
            <person name="Kale V."/>
            <person name="Holt S."/>
            <person name="Cochrane G."/>
            <person name="Meng A."/>
            <person name="Brown T."/>
            <person name="Cohen L."/>
        </authorList>
    </citation>
    <scope>NUCLEOTIDE SEQUENCE</scope>
    <source>
        <strain evidence="2">379</strain>
    </source>
</reference>
<proteinExistence type="predicted"/>
<dbReference type="CDD" id="cd02989">
    <property type="entry name" value="Phd_like_TxnDC9"/>
    <property type="match status" value="1"/>
</dbReference>
<dbReference type="PANTHER" id="PTHR21148">
    <property type="entry name" value="THIOREDOXIN DOMAIN-CONTAINING PROTEIN 9"/>
    <property type="match status" value="1"/>
</dbReference>
<organism evidence="2">
    <name type="scientific">Emiliania huxleyi</name>
    <name type="common">Coccolithophore</name>
    <name type="synonym">Pontosphaera huxleyi</name>
    <dbReference type="NCBI Taxonomy" id="2903"/>
    <lineage>
        <taxon>Eukaryota</taxon>
        <taxon>Haptista</taxon>
        <taxon>Haptophyta</taxon>
        <taxon>Prymnesiophyceae</taxon>
        <taxon>Isochrysidales</taxon>
        <taxon>Noelaerhabdaceae</taxon>
        <taxon>Emiliania</taxon>
    </lineage>
</organism>
<protein>
    <recommendedName>
        <fullName evidence="3">Thioredoxin domain-containing protein</fullName>
    </recommendedName>
</protein>
<feature type="region of interest" description="Disordered" evidence="1">
    <location>
        <begin position="232"/>
        <end position="321"/>
    </location>
</feature>
<dbReference type="Gene3D" id="3.40.30.10">
    <property type="entry name" value="Glutaredoxin"/>
    <property type="match status" value="1"/>
</dbReference>
<evidence type="ECO:0008006" key="3">
    <source>
        <dbReference type="Google" id="ProtNLM"/>
    </source>
</evidence>
<feature type="region of interest" description="Disordered" evidence="1">
    <location>
        <begin position="1"/>
        <end position="46"/>
    </location>
</feature>
<dbReference type="EMBL" id="HBIR01054887">
    <property type="protein sequence ID" value="CAE0591640.1"/>
    <property type="molecule type" value="Transcribed_RNA"/>
</dbReference>
<feature type="compositionally biased region" description="Basic and acidic residues" evidence="1">
    <location>
        <begin position="232"/>
        <end position="291"/>
    </location>
</feature>
<gene>
    <name evidence="2" type="ORF">EHUX00137_LOCUS42757</name>
</gene>
<evidence type="ECO:0000313" key="2">
    <source>
        <dbReference type="EMBL" id="CAE0591640.1"/>
    </source>
</evidence>
<evidence type="ECO:0000256" key="1">
    <source>
        <dbReference type="SAM" id="MobiDB-lite"/>
    </source>
</evidence>
<dbReference type="SUPFAM" id="SSF52833">
    <property type="entry name" value="Thioredoxin-like"/>
    <property type="match status" value="1"/>
</dbReference>